<dbReference type="Pfam" id="PF13424">
    <property type="entry name" value="TPR_12"/>
    <property type="match status" value="2"/>
</dbReference>
<dbReference type="SMART" id="SM01043">
    <property type="entry name" value="BTAD"/>
    <property type="match status" value="1"/>
</dbReference>
<keyword evidence="11" id="KW-1185">Reference proteome</keyword>
<evidence type="ECO:0000256" key="6">
    <source>
        <dbReference type="PROSITE-ProRule" id="PRU00339"/>
    </source>
</evidence>
<organism evidence="10 11">
    <name type="scientific">Streptomyces luomodiensis</name>
    <dbReference type="NCBI Taxonomy" id="3026192"/>
    <lineage>
        <taxon>Bacteria</taxon>
        <taxon>Bacillati</taxon>
        <taxon>Actinomycetota</taxon>
        <taxon>Actinomycetes</taxon>
        <taxon>Kitasatosporales</taxon>
        <taxon>Streptomycetaceae</taxon>
        <taxon>Streptomyces</taxon>
    </lineage>
</organism>
<evidence type="ECO:0000256" key="1">
    <source>
        <dbReference type="ARBA" id="ARBA00005820"/>
    </source>
</evidence>
<dbReference type="SUPFAM" id="SSF48452">
    <property type="entry name" value="TPR-like"/>
    <property type="match status" value="3"/>
</dbReference>
<evidence type="ECO:0000313" key="10">
    <source>
        <dbReference type="EMBL" id="WNE95653.1"/>
    </source>
</evidence>
<dbReference type="SMART" id="SM00862">
    <property type="entry name" value="Trans_reg_C"/>
    <property type="match status" value="1"/>
</dbReference>
<dbReference type="PRINTS" id="PR00364">
    <property type="entry name" value="DISEASERSIST"/>
</dbReference>
<feature type="compositionally biased region" description="Low complexity" evidence="8">
    <location>
        <begin position="267"/>
        <end position="276"/>
    </location>
</feature>
<dbReference type="Gene3D" id="1.25.40.10">
    <property type="entry name" value="Tetratricopeptide repeat domain"/>
    <property type="match status" value="3"/>
</dbReference>
<dbReference type="PANTHER" id="PTHR35807">
    <property type="entry name" value="TRANSCRIPTIONAL REGULATOR REDD-RELATED"/>
    <property type="match status" value="1"/>
</dbReference>
<comment type="similarity">
    <text evidence="1">Belongs to the AfsR/DnrI/RedD regulatory family.</text>
</comment>
<accession>A0ABY9USW6</accession>
<keyword evidence="2" id="KW-0902">Two-component regulatory system</keyword>
<evidence type="ECO:0000256" key="8">
    <source>
        <dbReference type="SAM" id="MobiDB-lite"/>
    </source>
</evidence>
<proteinExistence type="inferred from homology"/>
<keyword evidence="4 7" id="KW-0238">DNA-binding</keyword>
<evidence type="ECO:0000259" key="9">
    <source>
        <dbReference type="PROSITE" id="PS51755"/>
    </source>
</evidence>
<dbReference type="EMBL" id="CP117522">
    <property type="protein sequence ID" value="WNE95653.1"/>
    <property type="molecule type" value="Genomic_DNA"/>
</dbReference>
<dbReference type="Pfam" id="PF03704">
    <property type="entry name" value="BTAD"/>
    <property type="match status" value="1"/>
</dbReference>
<dbReference type="SUPFAM" id="SSF46894">
    <property type="entry name" value="C-terminal effector domain of the bipartite response regulators"/>
    <property type="match status" value="1"/>
</dbReference>
<dbReference type="InterPro" id="IPR027417">
    <property type="entry name" value="P-loop_NTPase"/>
</dbReference>
<dbReference type="InterPro" id="IPR011990">
    <property type="entry name" value="TPR-like_helical_dom_sf"/>
</dbReference>
<keyword evidence="5" id="KW-0804">Transcription</keyword>
<dbReference type="RefSeq" id="WP_311034971.1">
    <property type="nucleotide sequence ID" value="NZ_CP117522.1"/>
</dbReference>
<evidence type="ECO:0000256" key="7">
    <source>
        <dbReference type="PROSITE-ProRule" id="PRU01091"/>
    </source>
</evidence>
<dbReference type="InterPro" id="IPR001867">
    <property type="entry name" value="OmpR/PhoB-type_DNA-bd"/>
</dbReference>
<keyword evidence="3" id="KW-0805">Transcription regulation</keyword>
<dbReference type="SUPFAM" id="SSF52540">
    <property type="entry name" value="P-loop containing nucleoside triphosphate hydrolases"/>
    <property type="match status" value="1"/>
</dbReference>
<feature type="repeat" description="TPR" evidence="6">
    <location>
        <begin position="853"/>
        <end position="886"/>
    </location>
</feature>
<feature type="compositionally biased region" description="Pro residues" evidence="8">
    <location>
        <begin position="277"/>
        <end position="294"/>
    </location>
</feature>
<dbReference type="SMART" id="SM00028">
    <property type="entry name" value="TPR"/>
    <property type="match status" value="5"/>
</dbReference>
<dbReference type="Gene3D" id="1.10.10.10">
    <property type="entry name" value="Winged helix-like DNA-binding domain superfamily/Winged helix DNA-binding domain"/>
    <property type="match status" value="1"/>
</dbReference>
<dbReference type="Pfam" id="PF00486">
    <property type="entry name" value="Trans_reg_C"/>
    <property type="match status" value="1"/>
</dbReference>
<dbReference type="InterPro" id="IPR005158">
    <property type="entry name" value="BTAD"/>
</dbReference>
<reference evidence="10 11" key="1">
    <citation type="submission" date="2023-02" db="EMBL/GenBank/DDBJ databases">
        <title>Streptomyces sp. SCA4-21 with antifungal activity against Fusarium oxysporum f. sp. cubense, Streptomyces sp. SCA2-17 with antifungal activity against Fusarium oxysporum f. sp. cubense.</title>
        <authorList>
            <person name="Qi D."/>
        </authorList>
    </citation>
    <scope>NUCLEOTIDE SEQUENCE [LARGE SCALE GENOMIC DNA]</scope>
    <source>
        <strain evidence="10 11">SCA4-21</strain>
    </source>
</reference>
<protein>
    <submittedName>
        <fullName evidence="10">BTAD domain-containing putative transcriptional regulator</fullName>
    </submittedName>
</protein>
<sequence length="1056" mass="113934">MTEQKRDPVRLNVLGSLECLTDDGTQLPLGGPVHERVLVALLLSPNRVLPVSRLVEAVWDEDPPATAPHQVRKAVAALRRRIPAGHELILTDGPGYRAVVAPERLDLSMFTEGLRRAQQEAAEGRTRAAVDTLSTALALWRGPVLAGAGGAVIAAASAALEERHLAATEQYYELRLSLGESGELVGDLRDLIGSHPFQETLRGLLMLALYRSGRQAEALAEFDSVRKMLSVELGIDPSERLTALHEAILRNSPELAAPSRPAPVPPATAAAATPTGHSPPPLSAPLPTPPPPVPTGPHCCTLPYDLPDFTGRDRELRYLLEGSWGPDGQGGPGPRPGRGPRIVAIDGMGGTGKTSLAVRVAHQLADYWPDAHLYVDLRGFTPGEPPLQPGAVAEAMLRTLDVPGERIPEDEAGRLALWRTTAAQHRLVLLLDNAVDSAQVRPLLPGTSDALVLITSRSRLVELDGAQWISLGMMPPQDSTALVARMLGEERMAAEPVAVAELAELCGHLPLALRIAAARLRNRPRWTVRHLVDRLRDETRRLDELRSGERGVTATLTLSYEGLAPAHRTAFRLLGRHPGADVDPYSAGALLGTDPSRAEEVLEHLLDTHLMQQHETGRYAFHDLVRSFAQWLTKQEGQDQNTANETADATADATATQRLLDYYLAATEAACDIVFPGRAPLSPGPDGPVLRPAAVVPPLQNVARAREWLDREKDSLLAAVTLADRQGLYRHAAELARNVVFQLDSRGRYEEFRQVAGVAVAASRALEDRSLLALSLSNLAVADWKLGRFPEGLTAAEESLGLSVSLGDRRGEAKSTGMLGLLLATVGRFDEALPHLMQSISLKRELGAPRAEAESLTNLSSLFEHLGRYREAAEAARRAVELNQRIGARDNEMVALTDLALALIGLGADEEARACLDRALEMSDDSDSLGDVALVLALSAKVRRRLGMPAGTPDHAERALELERESRAPIRQATVKNILGRLCGHRRDHTTALQLHTDAHRIASAVGYRIEMARALSGMAQACQALGDAAAADDHRRGADALFDQMGVAEAFRRHG</sequence>
<gene>
    <name evidence="10" type="ORF">PS467_10050</name>
</gene>
<dbReference type="InterPro" id="IPR016032">
    <property type="entry name" value="Sig_transdc_resp-reg_C-effctor"/>
</dbReference>
<feature type="domain" description="OmpR/PhoB-type" evidence="9">
    <location>
        <begin position="1"/>
        <end position="100"/>
    </location>
</feature>
<feature type="region of interest" description="Disordered" evidence="8">
    <location>
        <begin position="254"/>
        <end position="294"/>
    </location>
</feature>
<name>A0ABY9USW6_9ACTN</name>
<feature type="DNA-binding region" description="OmpR/PhoB-type" evidence="7">
    <location>
        <begin position="1"/>
        <end position="100"/>
    </location>
</feature>
<dbReference type="PANTHER" id="PTHR35807:SF1">
    <property type="entry name" value="TRANSCRIPTIONAL REGULATOR REDD"/>
    <property type="match status" value="1"/>
</dbReference>
<dbReference type="CDD" id="cd15831">
    <property type="entry name" value="BTAD"/>
    <property type="match status" value="1"/>
</dbReference>
<dbReference type="PROSITE" id="PS51755">
    <property type="entry name" value="OMPR_PHOB"/>
    <property type="match status" value="1"/>
</dbReference>
<keyword evidence="6" id="KW-0802">TPR repeat</keyword>
<evidence type="ECO:0000256" key="3">
    <source>
        <dbReference type="ARBA" id="ARBA00023015"/>
    </source>
</evidence>
<dbReference type="PROSITE" id="PS50005">
    <property type="entry name" value="TPR"/>
    <property type="match status" value="1"/>
</dbReference>
<dbReference type="Gene3D" id="3.40.50.300">
    <property type="entry name" value="P-loop containing nucleotide triphosphate hydrolases"/>
    <property type="match status" value="1"/>
</dbReference>
<dbReference type="InterPro" id="IPR051677">
    <property type="entry name" value="AfsR-DnrI-RedD_regulator"/>
</dbReference>
<evidence type="ECO:0000256" key="2">
    <source>
        <dbReference type="ARBA" id="ARBA00023012"/>
    </source>
</evidence>
<dbReference type="InterPro" id="IPR036388">
    <property type="entry name" value="WH-like_DNA-bd_sf"/>
</dbReference>
<evidence type="ECO:0000256" key="4">
    <source>
        <dbReference type="ARBA" id="ARBA00023125"/>
    </source>
</evidence>
<dbReference type="Proteomes" id="UP001305606">
    <property type="component" value="Chromosome"/>
</dbReference>
<dbReference type="InterPro" id="IPR019734">
    <property type="entry name" value="TPR_rpt"/>
</dbReference>
<evidence type="ECO:0000313" key="11">
    <source>
        <dbReference type="Proteomes" id="UP001305606"/>
    </source>
</evidence>
<evidence type="ECO:0000256" key="5">
    <source>
        <dbReference type="ARBA" id="ARBA00023163"/>
    </source>
</evidence>